<dbReference type="Gene3D" id="1.10.10.60">
    <property type="entry name" value="Homeodomain-like"/>
    <property type="match status" value="1"/>
</dbReference>
<keyword evidence="6" id="KW-0804">Transcription</keyword>
<dbReference type="InterPro" id="IPR030828">
    <property type="entry name" value="HTH_TyrR"/>
</dbReference>
<comment type="caution">
    <text evidence="11">The sequence shown here is derived from an EMBL/GenBank/DDBJ whole genome shotgun (WGS) entry which is preliminary data.</text>
</comment>
<evidence type="ECO:0000259" key="9">
    <source>
        <dbReference type="PROSITE" id="PS50112"/>
    </source>
</evidence>
<dbReference type="Pfam" id="PF18024">
    <property type="entry name" value="HTH_50"/>
    <property type="match status" value="1"/>
</dbReference>
<dbReference type="InterPro" id="IPR025943">
    <property type="entry name" value="Sigma_54_int_dom_ATP-bd_2"/>
</dbReference>
<dbReference type="PROSITE" id="PS50112">
    <property type="entry name" value="PAS"/>
    <property type="match status" value="1"/>
</dbReference>
<keyword evidence="12" id="KW-1185">Reference proteome</keyword>
<evidence type="ECO:0000259" key="10">
    <source>
        <dbReference type="PROSITE" id="PS50113"/>
    </source>
</evidence>
<dbReference type="SUPFAM" id="SSF52540">
    <property type="entry name" value="P-loop containing nucleoside triphosphate hydrolases"/>
    <property type="match status" value="1"/>
</dbReference>
<dbReference type="SUPFAM" id="SSF46689">
    <property type="entry name" value="Homeodomain-like"/>
    <property type="match status" value="1"/>
</dbReference>
<evidence type="ECO:0000256" key="5">
    <source>
        <dbReference type="ARBA" id="ARBA00023125"/>
    </source>
</evidence>
<name>A0ABV4BX07_9CLOT</name>
<dbReference type="PROSITE" id="PS50113">
    <property type="entry name" value="PAC"/>
    <property type="match status" value="1"/>
</dbReference>
<dbReference type="EMBL" id="JBGEWD010000017">
    <property type="protein sequence ID" value="MEY8001363.1"/>
    <property type="molecule type" value="Genomic_DNA"/>
</dbReference>
<dbReference type="Gene3D" id="3.40.50.300">
    <property type="entry name" value="P-loop containing nucleotide triphosphate hydrolases"/>
    <property type="match status" value="1"/>
</dbReference>
<dbReference type="InterPro" id="IPR027417">
    <property type="entry name" value="P-loop_NTPase"/>
</dbReference>
<dbReference type="SUPFAM" id="SSF55785">
    <property type="entry name" value="PYP-like sensor domain (PAS domain)"/>
    <property type="match status" value="1"/>
</dbReference>
<dbReference type="NCBIfam" id="TIGR00229">
    <property type="entry name" value="sensory_box"/>
    <property type="match status" value="1"/>
</dbReference>
<dbReference type="InterPro" id="IPR000700">
    <property type="entry name" value="PAS-assoc_C"/>
</dbReference>
<dbReference type="Gene3D" id="1.10.8.60">
    <property type="match status" value="1"/>
</dbReference>
<evidence type="ECO:0000256" key="4">
    <source>
        <dbReference type="ARBA" id="ARBA00023015"/>
    </source>
</evidence>
<dbReference type="CDD" id="cd00009">
    <property type="entry name" value="AAA"/>
    <property type="match status" value="1"/>
</dbReference>
<sequence>MKNRELMNFGNLLKGDAKSLQSNIKQLYQVIENSYDGIYITDGNANTIFLNKSYEKITGMKKSEMLGKNMRYLVKNNYISKSGTLMVLDSRKNVTIEQKFKTGKTVLVSSSPIFNENDEIIMVVTNVRNVTELYELKEQLKKNKELMGRYHLQLEAMRRQLFEFSDIIVEDEKMINILDMAKKVAKVDTTVLLLGETGVGKEKVAKYIHKNSNRSNKSFIRIDCGSIPHNLIESELFGYEKGSFTGANKEGKIGLFELADGGTVFLDEIGELNLDMQVRLLRVLQEKEIKRVGGTDTIKIDIRVIAATNRDLEKMVDKKTFREDLYYRLNVVPIRILPLRERKDDIEPLINYFIGVFNKKYNFGKVITCGAVDSLKEYRWPGNVRELKNIIERVMIMSAGDKILRSDLPIKEIWGSNKFEVDEINVENKNLTLKDAVENLEESLIEKTFKKYGNVRGAAKELGINASTLVRKRKRYKNKCALQK</sequence>
<keyword evidence="5" id="KW-0238">DNA-binding</keyword>
<evidence type="ECO:0000259" key="8">
    <source>
        <dbReference type="PROSITE" id="PS50045"/>
    </source>
</evidence>
<dbReference type="PROSITE" id="PS00688">
    <property type="entry name" value="SIGMA54_INTERACT_3"/>
    <property type="match status" value="1"/>
</dbReference>
<dbReference type="InterPro" id="IPR058031">
    <property type="entry name" value="AAA_lid_NorR"/>
</dbReference>
<accession>A0ABV4BX07</accession>
<keyword evidence="2" id="KW-0058">Aromatic hydrocarbons catabolism</keyword>
<organism evidence="11 12">
    <name type="scientific">Clostridium moutaii</name>
    <dbReference type="NCBI Taxonomy" id="3240932"/>
    <lineage>
        <taxon>Bacteria</taxon>
        <taxon>Bacillati</taxon>
        <taxon>Bacillota</taxon>
        <taxon>Clostridia</taxon>
        <taxon>Eubacteriales</taxon>
        <taxon>Clostridiaceae</taxon>
        <taxon>Clostridium</taxon>
    </lineage>
</organism>
<proteinExistence type="predicted"/>
<dbReference type="InterPro" id="IPR035965">
    <property type="entry name" value="PAS-like_dom_sf"/>
</dbReference>
<keyword evidence="1" id="KW-0547">Nucleotide-binding</keyword>
<dbReference type="PANTHER" id="PTHR32071:SF57">
    <property type="entry name" value="C4-DICARBOXYLATE TRANSPORT TRANSCRIPTIONAL REGULATORY PROTEIN DCTD"/>
    <property type="match status" value="1"/>
</dbReference>
<dbReference type="PROSITE" id="PS50045">
    <property type="entry name" value="SIGMA54_INTERACT_4"/>
    <property type="match status" value="1"/>
</dbReference>
<evidence type="ECO:0000256" key="6">
    <source>
        <dbReference type="ARBA" id="ARBA00023163"/>
    </source>
</evidence>
<evidence type="ECO:0000256" key="2">
    <source>
        <dbReference type="ARBA" id="ARBA00022797"/>
    </source>
</evidence>
<protein>
    <recommendedName>
        <fullName evidence="7">HTH-type transcriptional regulatory protein TyrR</fullName>
    </recommendedName>
</protein>
<dbReference type="SMART" id="SM00382">
    <property type="entry name" value="AAA"/>
    <property type="match status" value="1"/>
</dbReference>
<dbReference type="InterPro" id="IPR000014">
    <property type="entry name" value="PAS"/>
</dbReference>
<evidence type="ECO:0000313" key="11">
    <source>
        <dbReference type="EMBL" id="MEY8001363.1"/>
    </source>
</evidence>
<dbReference type="RefSeq" id="WP_369705257.1">
    <property type="nucleotide sequence ID" value="NZ_JBGEWD010000017.1"/>
</dbReference>
<keyword evidence="3" id="KW-0067">ATP-binding</keyword>
<evidence type="ECO:0000256" key="3">
    <source>
        <dbReference type="ARBA" id="ARBA00022840"/>
    </source>
</evidence>
<feature type="domain" description="Sigma-54 factor interaction" evidence="8">
    <location>
        <begin position="167"/>
        <end position="396"/>
    </location>
</feature>
<evidence type="ECO:0000256" key="7">
    <source>
        <dbReference type="ARBA" id="ARBA00029500"/>
    </source>
</evidence>
<dbReference type="Proteomes" id="UP001564657">
    <property type="component" value="Unassembled WGS sequence"/>
</dbReference>
<dbReference type="Gene3D" id="3.30.450.20">
    <property type="entry name" value="PAS domain"/>
    <property type="match status" value="1"/>
</dbReference>
<dbReference type="PANTHER" id="PTHR32071">
    <property type="entry name" value="TRANSCRIPTIONAL REGULATORY PROTEIN"/>
    <property type="match status" value="1"/>
</dbReference>
<feature type="domain" description="PAC" evidence="10">
    <location>
        <begin position="90"/>
        <end position="142"/>
    </location>
</feature>
<gene>
    <name evidence="11" type="ORF">AB8U03_14375</name>
</gene>
<dbReference type="PROSITE" id="PS00676">
    <property type="entry name" value="SIGMA54_INTERACT_2"/>
    <property type="match status" value="1"/>
</dbReference>
<dbReference type="Pfam" id="PF13426">
    <property type="entry name" value="PAS_9"/>
    <property type="match status" value="1"/>
</dbReference>
<dbReference type="InterPro" id="IPR003593">
    <property type="entry name" value="AAA+_ATPase"/>
</dbReference>
<dbReference type="InterPro" id="IPR009057">
    <property type="entry name" value="Homeodomain-like_sf"/>
</dbReference>
<dbReference type="Pfam" id="PF00158">
    <property type="entry name" value="Sigma54_activat"/>
    <property type="match status" value="1"/>
</dbReference>
<evidence type="ECO:0000256" key="1">
    <source>
        <dbReference type="ARBA" id="ARBA00022741"/>
    </source>
</evidence>
<dbReference type="InterPro" id="IPR025662">
    <property type="entry name" value="Sigma_54_int_dom_ATP-bd_1"/>
</dbReference>
<dbReference type="PROSITE" id="PS00675">
    <property type="entry name" value="SIGMA54_INTERACT_1"/>
    <property type="match status" value="1"/>
</dbReference>
<feature type="domain" description="PAS" evidence="9">
    <location>
        <begin position="23"/>
        <end position="70"/>
    </location>
</feature>
<dbReference type="CDD" id="cd00130">
    <property type="entry name" value="PAS"/>
    <property type="match status" value="1"/>
</dbReference>
<reference evidence="11 12" key="1">
    <citation type="submission" date="2024-08" db="EMBL/GenBank/DDBJ databases">
        <title>Clostridium lapicellarii sp. nov., and Clostridium renhuaiense sp. nov., two species isolated from the mud in a fermentation cellar used for producing sauce-flavour Chinese liquors.</title>
        <authorList>
            <person name="Yang F."/>
            <person name="Wang H."/>
            <person name="Chen L.Q."/>
            <person name="Zhou N."/>
            <person name="Lu J.J."/>
            <person name="Pu X.X."/>
            <person name="Wan B."/>
            <person name="Wang L."/>
            <person name="Liu S.J."/>
        </authorList>
    </citation>
    <scope>NUCLEOTIDE SEQUENCE [LARGE SCALE GENOMIC DNA]</scope>
    <source>
        <strain evidence="11 12">MT-5</strain>
    </source>
</reference>
<evidence type="ECO:0000313" key="12">
    <source>
        <dbReference type="Proteomes" id="UP001564657"/>
    </source>
</evidence>
<dbReference type="InterPro" id="IPR002078">
    <property type="entry name" value="Sigma_54_int"/>
</dbReference>
<dbReference type="InterPro" id="IPR025944">
    <property type="entry name" value="Sigma_54_int_dom_CS"/>
</dbReference>
<keyword evidence="4" id="KW-0805">Transcription regulation</keyword>
<dbReference type="Pfam" id="PF25601">
    <property type="entry name" value="AAA_lid_14"/>
    <property type="match status" value="1"/>
</dbReference>